<comment type="subcellular location">
    <subcellularLocation>
        <location evidence="1">Chromosome</location>
        <location evidence="1">Telomere</location>
    </subcellularLocation>
</comment>
<accession>A0A9P7BI67</accession>
<dbReference type="PANTHER" id="PTHR19856:SF0">
    <property type="entry name" value="WD REPEAT-CONTAINING PROTEIN 1"/>
    <property type="match status" value="1"/>
</dbReference>
<dbReference type="Pfam" id="PF00400">
    <property type="entry name" value="WD40"/>
    <property type="match status" value="3"/>
</dbReference>
<comment type="similarity">
    <text evidence="8">Belongs to the WD repeat AIP1 family.</text>
</comment>
<keyword evidence="6" id="KW-0779">Telomere</keyword>
<feature type="repeat" description="WD" evidence="9">
    <location>
        <begin position="632"/>
        <end position="673"/>
    </location>
</feature>
<dbReference type="PROSITE" id="PS50082">
    <property type="entry name" value="WD_REPEATS_2"/>
    <property type="match status" value="3"/>
</dbReference>
<evidence type="ECO:0000256" key="6">
    <source>
        <dbReference type="ARBA" id="ARBA00022895"/>
    </source>
</evidence>
<dbReference type="GO" id="GO:0006303">
    <property type="term" value="P:double-strand break repair via nonhomologous end joining"/>
    <property type="evidence" value="ECO:0007669"/>
    <property type="project" value="InterPro"/>
</dbReference>
<dbReference type="FunFam" id="2.130.10.10:FF:000167">
    <property type="entry name" value="Actin-interacting protein 1"/>
    <property type="match status" value="1"/>
</dbReference>
<dbReference type="SMART" id="SM00320">
    <property type="entry name" value="WD40"/>
    <property type="match status" value="9"/>
</dbReference>
<dbReference type="GO" id="GO:0003677">
    <property type="term" value="F:DNA binding"/>
    <property type="evidence" value="ECO:0007669"/>
    <property type="project" value="UniProtKB-KW"/>
</dbReference>
<evidence type="ECO:0000313" key="12">
    <source>
        <dbReference type="Proteomes" id="UP000697127"/>
    </source>
</evidence>
<dbReference type="InterPro" id="IPR036322">
    <property type="entry name" value="WD40_repeat_dom_sf"/>
</dbReference>
<dbReference type="Pfam" id="PF02735">
    <property type="entry name" value="Ku"/>
    <property type="match status" value="1"/>
</dbReference>
<dbReference type="GO" id="GO:0000781">
    <property type="term" value="C:chromosome, telomeric region"/>
    <property type="evidence" value="ECO:0007669"/>
    <property type="project" value="UniProtKB-SubCell"/>
</dbReference>
<dbReference type="PANTHER" id="PTHR19856">
    <property type="entry name" value="WD-REPEATCONTAINING PROTEIN WDR1"/>
    <property type="match status" value="1"/>
</dbReference>
<reference evidence="11" key="1">
    <citation type="submission" date="2020-11" db="EMBL/GenBank/DDBJ databases">
        <title>Kefir isolates.</title>
        <authorList>
            <person name="Marcisauskas S."/>
            <person name="Kim Y."/>
            <person name="Blasche S."/>
        </authorList>
    </citation>
    <scope>NUCLEOTIDE SEQUENCE</scope>
    <source>
        <strain evidence="11">Olga-1</strain>
    </source>
</reference>
<keyword evidence="12" id="KW-1185">Reference proteome</keyword>
<gene>
    <name evidence="11" type="primary">AIP1</name>
    <name evidence="11" type="ORF">C6P40_002931</name>
</gene>
<name>A0A9P7BI67_9ASCO</name>
<dbReference type="SUPFAM" id="SSF50998">
    <property type="entry name" value="Quinoprotein alcohol dehydrogenase-like"/>
    <property type="match status" value="1"/>
</dbReference>
<dbReference type="GO" id="GO:0003678">
    <property type="term" value="F:DNA helicase activity"/>
    <property type="evidence" value="ECO:0007669"/>
    <property type="project" value="UniProtKB-EC"/>
</dbReference>
<evidence type="ECO:0000256" key="7">
    <source>
        <dbReference type="ARBA" id="ARBA00023125"/>
    </source>
</evidence>
<organism evidence="11 12">
    <name type="scientific">Pichia californica</name>
    <dbReference type="NCBI Taxonomy" id="460514"/>
    <lineage>
        <taxon>Eukaryota</taxon>
        <taxon>Fungi</taxon>
        <taxon>Dikarya</taxon>
        <taxon>Ascomycota</taxon>
        <taxon>Saccharomycotina</taxon>
        <taxon>Pichiomycetes</taxon>
        <taxon>Pichiales</taxon>
        <taxon>Pichiaceae</taxon>
        <taxon>Pichia</taxon>
    </lineage>
</organism>
<evidence type="ECO:0000256" key="5">
    <source>
        <dbReference type="ARBA" id="ARBA00022737"/>
    </source>
</evidence>
<comment type="caution">
    <text evidence="11">The sequence shown here is derived from an EMBL/GenBank/DDBJ whole genome shotgun (WGS) entry which is preliminary data.</text>
</comment>
<dbReference type="EC" id="3.6.4.12" evidence="2"/>
<dbReference type="SUPFAM" id="SSF50978">
    <property type="entry name" value="WD40 repeat-like"/>
    <property type="match status" value="1"/>
</dbReference>
<dbReference type="PROSITE" id="PS50294">
    <property type="entry name" value="WD_REPEATS_REGION"/>
    <property type="match status" value="2"/>
</dbReference>
<dbReference type="InterPro" id="IPR006164">
    <property type="entry name" value="DNA_bd_Ku70/Ku80"/>
</dbReference>
<dbReference type="SUPFAM" id="SSF100939">
    <property type="entry name" value="SPOC domain-like"/>
    <property type="match status" value="1"/>
</dbReference>
<evidence type="ECO:0000256" key="9">
    <source>
        <dbReference type="PROSITE-ProRule" id="PRU00221"/>
    </source>
</evidence>
<keyword evidence="5" id="KW-0677">Repeat</keyword>
<dbReference type="AlphaFoldDB" id="A0A9P7BI67"/>
<dbReference type="GO" id="GO:0030042">
    <property type="term" value="P:actin filament depolymerization"/>
    <property type="evidence" value="ECO:0007669"/>
    <property type="project" value="TreeGrafter"/>
</dbReference>
<dbReference type="InterPro" id="IPR016194">
    <property type="entry name" value="SPOC-like_C_dom_sf"/>
</dbReference>
<dbReference type="Gene3D" id="2.40.290.10">
    <property type="match status" value="1"/>
</dbReference>
<dbReference type="Gene3D" id="2.130.10.10">
    <property type="entry name" value="YVTN repeat-like/Quinoprotein amine dehydrogenase"/>
    <property type="match status" value="2"/>
</dbReference>
<evidence type="ECO:0000313" key="11">
    <source>
        <dbReference type="EMBL" id="KAG0690438.1"/>
    </source>
</evidence>
<dbReference type="InterPro" id="IPR011047">
    <property type="entry name" value="Quinoprotein_ADH-like_sf"/>
</dbReference>
<proteinExistence type="inferred from homology"/>
<evidence type="ECO:0000256" key="3">
    <source>
        <dbReference type="ARBA" id="ARBA00022454"/>
    </source>
</evidence>
<feature type="domain" description="Ku" evidence="10">
    <location>
        <begin position="224"/>
        <end position="426"/>
    </location>
</feature>
<dbReference type="InterPro" id="IPR001680">
    <property type="entry name" value="WD40_rpt"/>
</dbReference>
<dbReference type="Proteomes" id="UP000697127">
    <property type="component" value="Unassembled WGS sequence"/>
</dbReference>
<sequence>MSARSTYLLVDNSYHSIEEDVNALTDISRFVYEYLINPIVFNKSNKVSLLKYPQSINDIDNKPLDWYTITSFMSKLDYFNPDDSIIDLLSILTDILQSISFTATKLKNCDLILISAFDSNYNWDYFGIKIKNILNNFNNINLIIIDTMSLNSKNIYHNKNIENLISIINDNENNQDNNYNYNNNSYYYKLNEAKLALEKFEFLIPNFKKPTEIYSFTLQILGIPDLEFNISAYPFTKKTGLSDYIKTTTINVNNFEKIKNKYQFYYDERNKNGEIEQKEIQNYSFITEAYNFGTSNLLITDLPNNIFNLNSIKSMIITSFVPETSIAPWYLKQDSLIILPSNKKFKINKGLMDKDYAIFCELWKSMLRLRVIGTVRYVKKNGSDIKYGLLYPQGYIDKEIEKSGNINFGCFIFIETIFKDDEKLVNLPDLLKMKIDSKLEIDIDNMVDSFRLDKDDDPIDDNDDIKDINACVVSMNEIPNNDIFYQIRQYLQNTQINNDNEINPTILTNRISNILQKYNNPLMLIERLIYVISYIVLKNHLSQSGDDDDQELPLYKMYQEQGFPDKVVELWIKNAKEGNIFSFCELNIGNPTTKRAFTTHLSYDKTRNRLIYPSGKCVILRSLNKDGENWVFNNHKFNVTVAKISPSGYYIASGDEGGNVLIWDCSQPEMILKSEFKILSNKINDLAWDADSKRIIAVGNGSDTFGHCFTFDSGNSIGEISGHSSQINSVAIKTTRPYSAFTVGDDSNVVFLKGPPFKFNSSNKIIHNNFIKMIKYSPNGKIAVSVGVDRIIALFDGNTGELINSFKDLSKGGIYSVDWINDETFIIASADAYLRKLNIEGKILNEWSLKYQIESQFLGCIVIDNDKFIGLTLGGSFYIFNDSSKDPIEIIDAHQVSITAMTKFNENDDIFTGSYDGKILKHTDDDDLIINGDNHHGLVVSIEEILGTKSLFSISWDDKLKLINERLEISTIDELNKQPIDLKINSKFVTILFEDEIKFFDFNGKVIKSIPLNFEASSIDISEKFIIITDSKNFQIHIYDLEFNSINESNFLRSKPTVLSISQNEEYLACGDIQGKILLYSLKDFSLITSRWAFHTSKINSIKWSPNGLYCLSGSLDTNIFIYSVEKPSRNIKFLNAHKEGVNCVEWLDENTIVSAGSDSCIKYWDVKY</sequence>
<evidence type="ECO:0000256" key="1">
    <source>
        <dbReference type="ARBA" id="ARBA00004574"/>
    </source>
</evidence>
<protein>
    <recommendedName>
        <fullName evidence="2">DNA helicase</fullName>
        <ecNumber evidence="2">3.6.4.12</ecNumber>
    </recommendedName>
</protein>
<dbReference type="InterPro" id="IPR015943">
    <property type="entry name" value="WD40/YVTN_repeat-like_dom_sf"/>
</dbReference>
<evidence type="ECO:0000256" key="8">
    <source>
        <dbReference type="ARBA" id="ARBA00038366"/>
    </source>
</evidence>
<keyword evidence="4 9" id="KW-0853">WD repeat</keyword>
<dbReference type="GO" id="GO:0030864">
    <property type="term" value="C:cortical actin cytoskeleton"/>
    <property type="evidence" value="ECO:0007669"/>
    <property type="project" value="TreeGrafter"/>
</dbReference>
<feature type="repeat" description="WD" evidence="9">
    <location>
        <begin position="1092"/>
        <end position="1133"/>
    </location>
</feature>
<keyword evidence="7" id="KW-0238">DNA-binding</keyword>
<dbReference type="GO" id="GO:0051015">
    <property type="term" value="F:actin filament binding"/>
    <property type="evidence" value="ECO:0007669"/>
    <property type="project" value="TreeGrafter"/>
</dbReference>
<evidence type="ECO:0000256" key="4">
    <source>
        <dbReference type="ARBA" id="ARBA00022574"/>
    </source>
</evidence>
<dbReference type="FunFam" id="2.130.10.10:FF:000102">
    <property type="entry name" value="Actin-interacting protein 1"/>
    <property type="match status" value="1"/>
</dbReference>
<keyword evidence="3" id="KW-0158">Chromosome</keyword>
<evidence type="ECO:0000259" key="10">
    <source>
        <dbReference type="Pfam" id="PF02735"/>
    </source>
</evidence>
<dbReference type="EMBL" id="PUHW01000032">
    <property type="protein sequence ID" value="KAG0690438.1"/>
    <property type="molecule type" value="Genomic_DNA"/>
</dbReference>
<feature type="repeat" description="WD" evidence="9">
    <location>
        <begin position="1135"/>
        <end position="1169"/>
    </location>
</feature>
<evidence type="ECO:0000256" key="2">
    <source>
        <dbReference type="ARBA" id="ARBA00012551"/>
    </source>
</evidence>